<feature type="coiled-coil region" evidence="12">
    <location>
        <begin position="346"/>
        <end position="373"/>
    </location>
</feature>
<dbReference type="PRINTS" id="PR00380">
    <property type="entry name" value="KINESINHEAVY"/>
</dbReference>
<evidence type="ECO:0000256" key="1">
    <source>
        <dbReference type="ARBA" id="ARBA00004245"/>
    </source>
</evidence>
<sequence length="745" mass="84985">MDLCDDSNNVQVFCRVRPLNDMEKHLPSKPFIDISADSRTITAHSSNANEPIKYNFDYVFIPPTPQSTVYEKAARPIVESVMQGFNGTVFAYGQTSSGKTYTMTGPNSEDPNYMGIIPRMVTTIFVLIENADENIEFTVKISYCEIYCEKIRDLMISSKENLKIREDRARGVYIDGLTEVCASTGEEIYEIMKLGNTNRATASTKMNNSSSRSHSIFSITVTQSTMDFSTKVGKLHLIDLAGSEKVGKTTLEGIRLEEAKKINKSLAALGAVITALSEGKKSHIPYRDSKLTRILENSLGGNSKTSLIVTCSPSHYNEEETLSTLRFGVRAKLIKNKPKINKEFTVSELKLLLADAKEEIKQKDMLIKLFEEQMETGDCNLALTADTSIFGDEDLFKPEYMEVIQELELTKQKMLEEMEIKRDLQERFEQIETENAELSAEYNNLVKYAQEICDEKNILENLLRDKEEIIDKLTAIKDSYESKFENFQNEKLRLEKKIVEKDVEIEYLKRRARASAIDSEEDKKLQISEEREKNILRIHGDSLSKLSMIKDGINEEIYDENIWKNEKLKLVNQLQIRIKSIIDLEIELEDAREVIKKLENSKGSTWREERKQNSILERQLEQLTIMYHQLAKQQSESSLDSSIKEKKIHRLTEKSKKLEEELKSLKSSIKEYEFTSKALKDELKKKPQSSILSTMGTLGLLLPSPKIKKSIKGGGNSKFLAVFADQARTSSAAFNRLSLNNELQI</sequence>
<evidence type="ECO:0000313" key="14">
    <source>
        <dbReference type="EMBL" id="CAG9314875.1"/>
    </source>
</evidence>
<evidence type="ECO:0000256" key="5">
    <source>
        <dbReference type="ARBA" id="ARBA00022840"/>
    </source>
</evidence>
<dbReference type="GO" id="GO:0007018">
    <property type="term" value="P:microtubule-based movement"/>
    <property type="evidence" value="ECO:0007669"/>
    <property type="project" value="InterPro"/>
</dbReference>
<dbReference type="SUPFAM" id="SSF52540">
    <property type="entry name" value="P-loop containing nucleoside triphosphate hydrolases"/>
    <property type="match status" value="1"/>
</dbReference>
<evidence type="ECO:0000256" key="4">
    <source>
        <dbReference type="ARBA" id="ARBA00022741"/>
    </source>
</evidence>
<dbReference type="Proteomes" id="UP001162131">
    <property type="component" value="Unassembled WGS sequence"/>
</dbReference>
<evidence type="ECO:0000256" key="9">
    <source>
        <dbReference type="ARBA" id="ARBA00034704"/>
    </source>
</evidence>
<dbReference type="GO" id="GO:0005524">
    <property type="term" value="F:ATP binding"/>
    <property type="evidence" value="ECO:0007669"/>
    <property type="project" value="UniProtKB-UniRule"/>
</dbReference>
<evidence type="ECO:0000313" key="15">
    <source>
        <dbReference type="Proteomes" id="UP001162131"/>
    </source>
</evidence>
<gene>
    <name evidence="14" type="ORF">BSTOLATCC_MIC12660</name>
</gene>
<name>A0AAU9ISZ8_9CILI</name>
<dbReference type="PROSITE" id="PS00411">
    <property type="entry name" value="KINESIN_MOTOR_1"/>
    <property type="match status" value="1"/>
</dbReference>
<dbReference type="InterPro" id="IPR001752">
    <property type="entry name" value="Kinesin_motor_dom"/>
</dbReference>
<keyword evidence="15" id="KW-1185">Reference proteome</keyword>
<dbReference type="Pfam" id="PF00225">
    <property type="entry name" value="Kinesin"/>
    <property type="match status" value="1"/>
</dbReference>
<dbReference type="GO" id="GO:0005874">
    <property type="term" value="C:microtubule"/>
    <property type="evidence" value="ECO:0007669"/>
    <property type="project" value="UniProtKB-KW"/>
</dbReference>
<dbReference type="PANTHER" id="PTHR47968:SF75">
    <property type="entry name" value="CENTROMERE-ASSOCIATED PROTEIN E"/>
    <property type="match status" value="1"/>
</dbReference>
<evidence type="ECO:0000256" key="8">
    <source>
        <dbReference type="ARBA" id="ARBA00023212"/>
    </source>
</evidence>
<evidence type="ECO:0000256" key="10">
    <source>
        <dbReference type="PROSITE-ProRule" id="PRU00283"/>
    </source>
</evidence>
<organism evidence="14 15">
    <name type="scientific">Blepharisma stoltei</name>
    <dbReference type="NCBI Taxonomy" id="1481888"/>
    <lineage>
        <taxon>Eukaryota</taxon>
        <taxon>Sar</taxon>
        <taxon>Alveolata</taxon>
        <taxon>Ciliophora</taxon>
        <taxon>Postciliodesmatophora</taxon>
        <taxon>Heterotrichea</taxon>
        <taxon>Heterotrichida</taxon>
        <taxon>Blepharismidae</taxon>
        <taxon>Blepharisma</taxon>
    </lineage>
</organism>
<evidence type="ECO:0000259" key="13">
    <source>
        <dbReference type="PROSITE" id="PS50067"/>
    </source>
</evidence>
<dbReference type="PROSITE" id="PS50067">
    <property type="entry name" value="KINESIN_MOTOR_2"/>
    <property type="match status" value="1"/>
</dbReference>
<evidence type="ECO:0000256" key="12">
    <source>
        <dbReference type="SAM" id="Coils"/>
    </source>
</evidence>
<feature type="coiled-coil region" evidence="12">
    <location>
        <begin position="404"/>
        <end position="504"/>
    </location>
</feature>
<protein>
    <recommendedName>
        <fullName evidence="11">Kinesin-like protein</fullName>
    </recommendedName>
</protein>
<evidence type="ECO:0000256" key="7">
    <source>
        <dbReference type="ARBA" id="ARBA00023175"/>
    </source>
</evidence>
<evidence type="ECO:0000256" key="2">
    <source>
        <dbReference type="ARBA" id="ARBA00022490"/>
    </source>
</evidence>
<keyword evidence="4 10" id="KW-0547">Nucleotide-binding</keyword>
<keyword evidence="3 11" id="KW-0493">Microtubule</keyword>
<dbReference type="EMBL" id="CAJZBQ010000013">
    <property type="protein sequence ID" value="CAG9314875.1"/>
    <property type="molecule type" value="Genomic_DNA"/>
</dbReference>
<dbReference type="Gene3D" id="3.40.850.10">
    <property type="entry name" value="Kinesin motor domain"/>
    <property type="match status" value="1"/>
</dbReference>
<dbReference type="GO" id="GO:0007010">
    <property type="term" value="P:cytoskeleton organization"/>
    <property type="evidence" value="ECO:0007669"/>
    <property type="project" value="UniProtKB-ARBA"/>
</dbReference>
<dbReference type="GO" id="GO:0003777">
    <property type="term" value="F:microtubule motor activity"/>
    <property type="evidence" value="ECO:0007669"/>
    <property type="project" value="InterPro"/>
</dbReference>
<keyword evidence="5 10" id="KW-0067">ATP-binding</keyword>
<dbReference type="AlphaFoldDB" id="A0AAU9ISZ8"/>
<feature type="coiled-coil region" evidence="12">
    <location>
        <begin position="581"/>
        <end position="682"/>
    </location>
</feature>
<keyword evidence="7 10" id="KW-0505">Motor protein</keyword>
<dbReference type="InterPro" id="IPR036961">
    <property type="entry name" value="Kinesin_motor_dom_sf"/>
</dbReference>
<feature type="binding site" evidence="10">
    <location>
        <begin position="93"/>
        <end position="100"/>
    </location>
    <ligand>
        <name>ATP</name>
        <dbReference type="ChEBI" id="CHEBI:30616"/>
    </ligand>
</feature>
<dbReference type="InterPro" id="IPR027640">
    <property type="entry name" value="Kinesin-like_fam"/>
</dbReference>
<accession>A0AAU9ISZ8</accession>
<reference evidence="14" key="1">
    <citation type="submission" date="2021-09" db="EMBL/GenBank/DDBJ databases">
        <authorList>
            <consortium name="AG Swart"/>
            <person name="Singh M."/>
            <person name="Singh A."/>
            <person name="Seah K."/>
            <person name="Emmerich C."/>
        </authorList>
    </citation>
    <scope>NUCLEOTIDE SEQUENCE</scope>
    <source>
        <strain evidence="14">ATCC30299</strain>
    </source>
</reference>
<comment type="subcellular location">
    <subcellularLocation>
        <location evidence="1">Cytoplasm</location>
        <location evidence="1">Cytoskeleton</location>
    </subcellularLocation>
</comment>
<comment type="caution">
    <text evidence="14">The sequence shown here is derived from an EMBL/GenBank/DDBJ whole genome shotgun (WGS) entry which is preliminary data.</text>
</comment>
<dbReference type="SMART" id="SM00129">
    <property type="entry name" value="KISc"/>
    <property type="match status" value="1"/>
</dbReference>
<dbReference type="GO" id="GO:0008017">
    <property type="term" value="F:microtubule binding"/>
    <property type="evidence" value="ECO:0007669"/>
    <property type="project" value="InterPro"/>
</dbReference>
<keyword evidence="6 12" id="KW-0175">Coiled coil</keyword>
<keyword evidence="8" id="KW-0206">Cytoskeleton</keyword>
<dbReference type="FunFam" id="3.40.850.10:FF:000019">
    <property type="entry name" value="Kinesin-like protein KIN-5D"/>
    <property type="match status" value="1"/>
</dbReference>
<keyword evidence="2" id="KW-0963">Cytoplasm</keyword>
<comment type="similarity">
    <text evidence="9">Belongs to the TRAFAC class myosin-kinesin ATPase superfamily. Kinesin family. KIN-5/BimC subfamily.</text>
</comment>
<evidence type="ECO:0000256" key="3">
    <source>
        <dbReference type="ARBA" id="ARBA00022701"/>
    </source>
</evidence>
<feature type="domain" description="Kinesin motor" evidence="13">
    <location>
        <begin position="9"/>
        <end position="334"/>
    </location>
</feature>
<dbReference type="InterPro" id="IPR027417">
    <property type="entry name" value="P-loop_NTPase"/>
</dbReference>
<evidence type="ECO:0000256" key="6">
    <source>
        <dbReference type="ARBA" id="ARBA00023054"/>
    </source>
</evidence>
<dbReference type="PANTHER" id="PTHR47968">
    <property type="entry name" value="CENTROMERE PROTEIN E"/>
    <property type="match status" value="1"/>
</dbReference>
<evidence type="ECO:0000256" key="11">
    <source>
        <dbReference type="RuleBase" id="RU000394"/>
    </source>
</evidence>
<proteinExistence type="inferred from homology"/>
<dbReference type="InterPro" id="IPR019821">
    <property type="entry name" value="Kinesin_motor_CS"/>
</dbReference>